<evidence type="ECO:0000259" key="2">
    <source>
        <dbReference type="PROSITE" id="PS51674"/>
    </source>
</evidence>
<organism evidence="3 4">
    <name type="scientific">Streptomyces olivoverticillatus</name>
    <dbReference type="NCBI Taxonomy" id="66427"/>
    <lineage>
        <taxon>Bacteria</taxon>
        <taxon>Bacillati</taxon>
        <taxon>Actinomycetota</taxon>
        <taxon>Actinomycetes</taxon>
        <taxon>Kitasatosporales</taxon>
        <taxon>Streptomycetaceae</taxon>
        <taxon>Streptomyces</taxon>
    </lineage>
</organism>
<dbReference type="EMBL" id="JACHJH010000003">
    <property type="protein sequence ID" value="MBB4893500.1"/>
    <property type="molecule type" value="Genomic_DNA"/>
</dbReference>
<reference evidence="3 4" key="1">
    <citation type="submission" date="2020-08" db="EMBL/GenBank/DDBJ databases">
        <title>Genomic Encyclopedia of Type Strains, Phase III (KMG-III): the genomes of soil and plant-associated and newly described type strains.</title>
        <authorList>
            <person name="Whitman W."/>
        </authorList>
    </citation>
    <scope>NUCLEOTIDE SEQUENCE [LARGE SCALE GENOMIC DNA]</scope>
    <source>
        <strain evidence="3 4">CECT 3266</strain>
    </source>
</reference>
<keyword evidence="4" id="KW-1185">Reference proteome</keyword>
<feature type="domain" description="4Fe-4S Wbl-type" evidence="2">
    <location>
        <begin position="11"/>
        <end position="75"/>
    </location>
</feature>
<dbReference type="PROSITE" id="PS51674">
    <property type="entry name" value="4FE4S_WBL"/>
    <property type="match status" value="1"/>
</dbReference>
<evidence type="ECO:0000313" key="3">
    <source>
        <dbReference type="EMBL" id="MBB4893500.1"/>
    </source>
</evidence>
<sequence>MSAPAWEEKALCRERNVDFAPELAAKRYAARAKEVCRACPVTSPCLAAALAEERGLSSHFRDTVRGGLTPRERAALDRSQRQKENS</sequence>
<dbReference type="Proteomes" id="UP000556084">
    <property type="component" value="Unassembled WGS sequence"/>
</dbReference>
<dbReference type="Pfam" id="PF02467">
    <property type="entry name" value="Whib"/>
    <property type="match status" value="1"/>
</dbReference>
<proteinExistence type="predicted"/>
<dbReference type="RefSeq" id="WP_184349340.1">
    <property type="nucleotide sequence ID" value="NZ_JACHJH010000003.1"/>
</dbReference>
<dbReference type="AlphaFoldDB" id="A0A7W7LNI3"/>
<dbReference type="InterPro" id="IPR034768">
    <property type="entry name" value="4FE4S_WBL"/>
</dbReference>
<feature type="region of interest" description="Disordered" evidence="1">
    <location>
        <begin position="61"/>
        <end position="86"/>
    </location>
</feature>
<evidence type="ECO:0000313" key="4">
    <source>
        <dbReference type="Proteomes" id="UP000556084"/>
    </source>
</evidence>
<accession>A0A7W7LNI3</accession>
<gene>
    <name evidence="3" type="ORF">FHS39_002531</name>
</gene>
<protein>
    <recommendedName>
        <fullName evidence="2">4Fe-4S Wbl-type domain-containing protein</fullName>
    </recommendedName>
</protein>
<name>A0A7W7LNI3_9ACTN</name>
<evidence type="ECO:0000256" key="1">
    <source>
        <dbReference type="SAM" id="MobiDB-lite"/>
    </source>
</evidence>
<comment type="caution">
    <text evidence="3">The sequence shown here is derived from an EMBL/GenBank/DDBJ whole genome shotgun (WGS) entry which is preliminary data.</text>
</comment>